<dbReference type="STRING" id="90262.A0A1X2IMP0"/>
<keyword evidence="3 6" id="KW-1133">Transmembrane helix</keyword>
<keyword evidence="4 6" id="KW-0472">Membrane</keyword>
<comment type="subcellular location">
    <subcellularLocation>
        <location evidence="1">Membrane</location>
        <topology evidence="1">Multi-pass membrane protein</topology>
    </subcellularLocation>
</comment>
<dbReference type="Proteomes" id="UP000193560">
    <property type="component" value="Unassembled WGS sequence"/>
</dbReference>
<dbReference type="CDD" id="cd22212">
    <property type="entry name" value="NDFIP-like"/>
    <property type="match status" value="1"/>
</dbReference>
<evidence type="ECO:0000256" key="6">
    <source>
        <dbReference type="SAM" id="Phobius"/>
    </source>
</evidence>
<dbReference type="GO" id="GO:0005794">
    <property type="term" value="C:Golgi apparatus"/>
    <property type="evidence" value="ECO:0007669"/>
    <property type="project" value="TreeGrafter"/>
</dbReference>
<evidence type="ECO:0000256" key="5">
    <source>
        <dbReference type="SAM" id="MobiDB-lite"/>
    </source>
</evidence>
<comment type="caution">
    <text evidence="7">The sequence shown here is derived from an EMBL/GenBank/DDBJ whole genome shotgun (WGS) entry which is preliminary data.</text>
</comment>
<feature type="compositionally biased region" description="Acidic residues" evidence="5">
    <location>
        <begin position="34"/>
        <end position="52"/>
    </location>
</feature>
<keyword evidence="8" id="KW-1185">Reference proteome</keyword>
<evidence type="ECO:0000256" key="1">
    <source>
        <dbReference type="ARBA" id="ARBA00004141"/>
    </source>
</evidence>
<keyword evidence="2 6" id="KW-0812">Transmembrane</keyword>
<organism evidence="7 8">
    <name type="scientific">Absidia repens</name>
    <dbReference type="NCBI Taxonomy" id="90262"/>
    <lineage>
        <taxon>Eukaryota</taxon>
        <taxon>Fungi</taxon>
        <taxon>Fungi incertae sedis</taxon>
        <taxon>Mucoromycota</taxon>
        <taxon>Mucoromycotina</taxon>
        <taxon>Mucoromycetes</taxon>
        <taxon>Mucorales</taxon>
        <taxon>Cunninghamellaceae</taxon>
        <taxon>Absidia</taxon>
    </lineage>
</organism>
<dbReference type="GO" id="GO:0016020">
    <property type="term" value="C:membrane"/>
    <property type="evidence" value="ECO:0007669"/>
    <property type="project" value="UniProtKB-SubCell"/>
</dbReference>
<dbReference type="EMBL" id="MCGE01000008">
    <property type="protein sequence ID" value="ORZ19029.1"/>
    <property type="molecule type" value="Genomic_DNA"/>
</dbReference>
<dbReference type="GO" id="GO:0007034">
    <property type="term" value="P:vacuolar transport"/>
    <property type="evidence" value="ECO:0007669"/>
    <property type="project" value="InterPro"/>
</dbReference>
<accession>A0A1X2IMP0</accession>
<feature type="compositionally biased region" description="Polar residues" evidence="5">
    <location>
        <begin position="88"/>
        <end position="98"/>
    </location>
</feature>
<dbReference type="GO" id="GO:0006511">
    <property type="term" value="P:ubiquitin-dependent protein catabolic process"/>
    <property type="evidence" value="ECO:0007669"/>
    <property type="project" value="TreeGrafter"/>
</dbReference>
<evidence type="ECO:0008006" key="9">
    <source>
        <dbReference type="Google" id="ProtNLM"/>
    </source>
</evidence>
<feature type="compositionally biased region" description="Low complexity" evidence="5">
    <location>
        <begin position="16"/>
        <end position="27"/>
    </location>
</feature>
<evidence type="ECO:0000256" key="3">
    <source>
        <dbReference type="ARBA" id="ARBA00022989"/>
    </source>
</evidence>
<dbReference type="GO" id="GO:0030001">
    <property type="term" value="P:metal ion transport"/>
    <property type="evidence" value="ECO:0007669"/>
    <property type="project" value="InterPro"/>
</dbReference>
<feature type="transmembrane region" description="Helical" evidence="6">
    <location>
        <begin position="239"/>
        <end position="257"/>
    </location>
</feature>
<dbReference type="Pfam" id="PF10176">
    <property type="entry name" value="NEDD4_Bsd2"/>
    <property type="match status" value="1"/>
</dbReference>
<dbReference type="GO" id="GO:0048471">
    <property type="term" value="C:perinuclear region of cytoplasm"/>
    <property type="evidence" value="ECO:0007669"/>
    <property type="project" value="TreeGrafter"/>
</dbReference>
<name>A0A1X2IMP0_9FUNG</name>
<evidence type="ECO:0000313" key="8">
    <source>
        <dbReference type="Proteomes" id="UP000193560"/>
    </source>
</evidence>
<feature type="transmembrane region" description="Helical" evidence="6">
    <location>
        <begin position="158"/>
        <end position="182"/>
    </location>
</feature>
<reference evidence="7 8" key="1">
    <citation type="submission" date="2016-07" db="EMBL/GenBank/DDBJ databases">
        <title>Pervasive Adenine N6-methylation of Active Genes in Fungi.</title>
        <authorList>
            <consortium name="DOE Joint Genome Institute"/>
            <person name="Mondo S.J."/>
            <person name="Dannebaum R.O."/>
            <person name="Kuo R.C."/>
            <person name="Labutti K."/>
            <person name="Haridas S."/>
            <person name="Kuo A."/>
            <person name="Salamov A."/>
            <person name="Ahrendt S.R."/>
            <person name="Lipzen A."/>
            <person name="Sullivan W."/>
            <person name="Andreopoulos W.B."/>
            <person name="Clum A."/>
            <person name="Lindquist E."/>
            <person name="Daum C."/>
            <person name="Ramamoorthy G.K."/>
            <person name="Gryganskyi A."/>
            <person name="Culley D."/>
            <person name="Magnuson J.K."/>
            <person name="James T.Y."/>
            <person name="O'Malley M.A."/>
            <person name="Stajich J.E."/>
            <person name="Spatafora J.W."/>
            <person name="Visel A."/>
            <person name="Grigoriev I.V."/>
        </authorList>
    </citation>
    <scope>NUCLEOTIDE SEQUENCE [LARGE SCALE GENOMIC DNA]</scope>
    <source>
        <strain evidence="7 8">NRRL 1336</strain>
    </source>
</reference>
<evidence type="ECO:0000313" key="7">
    <source>
        <dbReference type="EMBL" id="ORZ19029.1"/>
    </source>
</evidence>
<evidence type="ECO:0000256" key="4">
    <source>
        <dbReference type="ARBA" id="ARBA00023136"/>
    </source>
</evidence>
<feature type="region of interest" description="Disordered" evidence="5">
    <location>
        <begin position="1"/>
        <end position="128"/>
    </location>
</feature>
<feature type="compositionally biased region" description="Basic and acidic residues" evidence="5">
    <location>
        <begin position="108"/>
        <end position="118"/>
    </location>
</feature>
<feature type="compositionally biased region" description="Low complexity" evidence="5">
    <location>
        <begin position="63"/>
        <end position="87"/>
    </location>
</feature>
<dbReference type="AlphaFoldDB" id="A0A1X2IMP0"/>
<dbReference type="PANTHER" id="PTHR13396">
    <property type="entry name" value="NEDD4 FAMILY INTERACTING PROTEIN 1/2"/>
    <property type="match status" value="1"/>
</dbReference>
<dbReference type="OrthoDB" id="10003116at2759"/>
<protein>
    <recommendedName>
        <fullName evidence="9">Metal homeostatis protein bsd2</fullName>
    </recommendedName>
</protein>
<evidence type="ECO:0000256" key="2">
    <source>
        <dbReference type="ARBA" id="ARBA00022692"/>
    </source>
</evidence>
<dbReference type="InterPro" id="IPR019325">
    <property type="entry name" value="NEDD4/Bsd2"/>
</dbReference>
<dbReference type="GO" id="GO:0005783">
    <property type="term" value="C:endoplasmic reticulum"/>
    <property type="evidence" value="ECO:0007669"/>
    <property type="project" value="TreeGrafter"/>
</dbReference>
<gene>
    <name evidence="7" type="ORF">BCR42DRAFT_412062</name>
</gene>
<dbReference type="PANTHER" id="PTHR13396:SF5">
    <property type="entry name" value="NEDD4 FAMILY INTERACTING PROTEIN"/>
    <property type="match status" value="1"/>
</dbReference>
<proteinExistence type="predicted"/>
<dbReference type="GO" id="GO:0031398">
    <property type="term" value="P:positive regulation of protein ubiquitination"/>
    <property type="evidence" value="ECO:0007669"/>
    <property type="project" value="TreeGrafter"/>
</dbReference>
<sequence>MTKYQQLSAIEDTQHSRTPTPSSLPPSYQNDLEAAFDESLHDDDDEEEENAAEETHQLLPPGTSSSSSSSSSSSTTTITTNTGVSSSNRQRSVSTTNDGVFANMSAKPESDKDKKDETPPSYNDAALDATPPYWQTTVIAPSGMGEMILVEGMPVGSLFVFFWNLLVSATFQFVGFLLTYLLHTSHAGKNGARAGLGISVIQFGLYIRSHGSLNSLDQDDMDDDGDADDDNQQHLNTDFVAYFLMILGWFIIVRSVADYLKAKHMEKIIATDPSAVIDQTV</sequence>